<comment type="caution">
    <text evidence="2">The sequence shown here is derived from an EMBL/GenBank/DDBJ whole genome shotgun (WGS) entry which is preliminary data.</text>
</comment>
<accession>E1F8S4</accession>
<name>E1F8S4_GIAIA</name>
<feature type="transmembrane region" description="Helical" evidence="1">
    <location>
        <begin position="69"/>
        <end position="87"/>
    </location>
</feature>
<proteinExistence type="predicted"/>
<dbReference type="OMA" id="HTRGMCA"/>
<evidence type="ECO:0000313" key="2">
    <source>
        <dbReference type="EMBL" id="EFO61122.1"/>
    </source>
</evidence>
<protein>
    <submittedName>
        <fullName evidence="2">Uncharacterized protein</fullName>
    </submittedName>
</protein>
<dbReference type="AlphaFoldDB" id="E1F8S4"/>
<dbReference type="VEuPathDB" id="GiardiaDB:GLP15_2593"/>
<dbReference type="Proteomes" id="UP000008974">
    <property type="component" value="Unassembled WGS sequence"/>
</dbReference>
<feature type="transmembrane region" description="Helical" evidence="1">
    <location>
        <begin position="123"/>
        <end position="144"/>
    </location>
</feature>
<gene>
    <name evidence="2" type="ORF">GLP15_2593</name>
</gene>
<keyword evidence="1" id="KW-0812">Transmembrane</keyword>
<reference evidence="2 3" key="1">
    <citation type="journal article" date="2010" name="BMC Genomics">
        <title>Genome analysis and comparative genomics of a Giardia intestinalis assemblage E isolate.</title>
        <authorList>
            <person name="Jerlstrom-Hultqvist J."/>
            <person name="Franzen O."/>
            <person name="Ankarklev J."/>
            <person name="Xu F."/>
            <person name="Nohynkova E."/>
            <person name="Andersson J.O."/>
            <person name="Svard S.G."/>
            <person name="Andersson B."/>
        </authorList>
    </citation>
    <scope>NUCLEOTIDE SEQUENCE [LARGE SCALE GENOMIC DNA]</scope>
    <source>
        <strain evidence="2 3">P15</strain>
    </source>
</reference>
<feature type="transmembrane region" description="Helical" evidence="1">
    <location>
        <begin position="256"/>
        <end position="276"/>
    </location>
</feature>
<organism evidence="2 3">
    <name type="scientific">Giardia intestinalis (strain P15)</name>
    <name type="common">Giardia lamblia</name>
    <dbReference type="NCBI Taxonomy" id="658858"/>
    <lineage>
        <taxon>Eukaryota</taxon>
        <taxon>Metamonada</taxon>
        <taxon>Diplomonadida</taxon>
        <taxon>Hexamitidae</taxon>
        <taxon>Giardiinae</taxon>
        <taxon>Giardia</taxon>
    </lineage>
</organism>
<feature type="transmembrane region" description="Helical" evidence="1">
    <location>
        <begin position="196"/>
        <end position="218"/>
    </location>
</feature>
<feature type="transmembrane region" description="Helical" evidence="1">
    <location>
        <begin position="39"/>
        <end position="57"/>
    </location>
</feature>
<dbReference type="EMBL" id="ACVC01000331">
    <property type="protein sequence ID" value="EFO61122.1"/>
    <property type="molecule type" value="Genomic_DNA"/>
</dbReference>
<keyword evidence="1" id="KW-1133">Transmembrane helix</keyword>
<evidence type="ECO:0000256" key="1">
    <source>
        <dbReference type="SAM" id="Phobius"/>
    </source>
</evidence>
<feature type="transmembrane region" description="Helical" evidence="1">
    <location>
        <begin position="99"/>
        <end position="116"/>
    </location>
</feature>
<dbReference type="OrthoDB" id="10257376at2759"/>
<feature type="transmembrane region" description="Helical" evidence="1">
    <location>
        <begin position="156"/>
        <end position="184"/>
    </location>
</feature>
<evidence type="ECO:0000313" key="3">
    <source>
        <dbReference type="Proteomes" id="UP000008974"/>
    </source>
</evidence>
<sequence length="282" mass="32175">MYSNPAWEWFHTRGMCARSSDYNIFSFYSSLYGMLDLKLYVWVLWVLVYTLPLLTFIEICSITLTTLHAYIVGFLAPIPAPCLFSVYKSVKVFSADEFILFPAVFMLLLRAVFTPLKKELSTLFFWNNFICVLICIGCVSLITGRSNLQMVAFTDILAVLCYIYAIWTPFCIRVAESIVLLILLCIYTDGSANFEYAFQLSLMGAITSILVPLVFLTMNRTTVRPALPILFRPTAILKKDRKKDAVILPNALSSPLLYSAYQIALLVPLLLGMYYYKRYTQS</sequence>
<keyword evidence="1" id="KW-0472">Membrane</keyword>